<name>A0A4Y2VHY1_ARAVE</name>
<keyword evidence="2" id="KW-1185">Reference proteome</keyword>
<gene>
    <name evidence="1" type="ORF">AVEN_5075_1</name>
</gene>
<organism evidence="1 2">
    <name type="scientific">Araneus ventricosus</name>
    <name type="common">Orbweaver spider</name>
    <name type="synonym">Epeira ventricosa</name>
    <dbReference type="NCBI Taxonomy" id="182803"/>
    <lineage>
        <taxon>Eukaryota</taxon>
        <taxon>Metazoa</taxon>
        <taxon>Ecdysozoa</taxon>
        <taxon>Arthropoda</taxon>
        <taxon>Chelicerata</taxon>
        <taxon>Arachnida</taxon>
        <taxon>Araneae</taxon>
        <taxon>Araneomorphae</taxon>
        <taxon>Entelegynae</taxon>
        <taxon>Araneoidea</taxon>
        <taxon>Araneidae</taxon>
        <taxon>Araneus</taxon>
    </lineage>
</organism>
<sequence length="129" mass="14513">MLFVLHAGKRKTHQDATFCFPLVRSLLHSTQILSAPSNAKNSSPSPLKLINHWLIICQKKTDVTEELGVQLPPLRISENSFGEQAVSERNNEVSRSSKQKWRKSKAYLASTKTESITILHSTLPSQFLN</sequence>
<reference evidence="1 2" key="1">
    <citation type="journal article" date="2019" name="Sci. Rep.">
        <title>Orb-weaving spider Araneus ventricosus genome elucidates the spidroin gene catalogue.</title>
        <authorList>
            <person name="Kono N."/>
            <person name="Nakamura H."/>
            <person name="Ohtoshi R."/>
            <person name="Moran D.A.P."/>
            <person name="Shinohara A."/>
            <person name="Yoshida Y."/>
            <person name="Fujiwara M."/>
            <person name="Mori M."/>
            <person name="Tomita M."/>
            <person name="Arakawa K."/>
        </authorList>
    </citation>
    <scope>NUCLEOTIDE SEQUENCE [LARGE SCALE GENOMIC DNA]</scope>
</reference>
<dbReference type="EMBL" id="BGPR01047217">
    <property type="protein sequence ID" value="GBO24231.1"/>
    <property type="molecule type" value="Genomic_DNA"/>
</dbReference>
<evidence type="ECO:0000313" key="2">
    <source>
        <dbReference type="Proteomes" id="UP000499080"/>
    </source>
</evidence>
<comment type="caution">
    <text evidence="1">The sequence shown here is derived from an EMBL/GenBank/DDBJ whole genome shotgun (WGS) entry which is preliminary data.</text>
</comment>
<dbReference type="Proteomes" id="UP000499080">
    <property type="component" value="Unassembled WGS sequence"/>
</dbReference>
<protein>
    <submittedName>
        <fullName evidence="1">Uncharacterized protein</fullName>
    </submittedName>
</protein>
<dbReference type="AlphaFoldDB" id="A0A4Y2VHY1"/>
<evidence type="ECO:0000313" key="1">
    <source>
        <dbReference type="EMBL" id="GBO24231.1"/>
    </source>
</evidence>
<accession>A0A4Y2VHY1</accession>
<proteinExistence type="predicted"/>